<dbReference type="GO" id="GO:0008270">
    <property type="term" value="F:zinc ion binding"/>
    <property type="evidence" value="ECO:0007669"/>
    <property type="project" value="UniProtKB-KW"/>
</dbReference>
<keyword evidence="6" id="KW-0812">Transmembrane</keyword>
<dbReference type="SUPFAM" id="SSF57850">
    <property type="entry name" value="RING/U-box"/>
    <property type="match status" value="1"/>
</dbReference>
<dbReference type="InParanoid" id="Q24BY9"/>
<evidence type="ECO:0000256" key="3">
    <source>
        <dbReference type="ARBA" id="ARBA00022833"/>
    </source>
</evidence>
<dbReference type="SMART" id="SM01197">
    <property type="entry name" value="FANCL_C"/>
    <property type="match status" value="1"/>
</dbReference>
<keyword evidence="6" id="KW-1133">Transmembrane helix</keyword>
<keyword evidence="9" id="KW-1185">Reference proteome</keyword>
<feature type="compositionally biased region" description="Polar residues" evidence="5">
    <location>
        <begin position="308"/>
        <end position="322"/>
    </location>
</feature>
<dbReference type="InterPro" id="IPR053238">
    <property type="entry name" value="RING-H2_zinc_finger"/>
</dbReference>
<dbReference type="InterPro" id="IPR013083">
    <property type="entry name" value="Znf_RING/FYVE/PHD"/>
</dbReference>
<proteinExistence type="predicted"/>
<evidence type="ECO:0000256" key="5">
    <source>
        <dbReference type="SAM" id="MobiDB-lite"/>
    </source>
</evidence>
<dbReference type="PANTHER" id="PTHR14155:SF627">
    <property type="entry name" value="OS06G0192800 PROTEIN"/>
    <property type="match status" value="1"/>
</dbReference>
<feature type="compositionally biased region" description="Low complexity" evidence="5">
    <location>
        <begin position="282"/>
        <end position="300"/>
    </location>
</feature>
<evidence type="ECO:0000313" key="8">
    <source>
        <dbReference type="EMBL" id="EAS05313.2"/>
    </source>
</evidence>
<dbReference type="RefSeq" id="XP_001025558.2">
    <property type="nucleotide sequence ID" value="XM_001025558.2"/>
</dbReference>
<dbReference type="EMBL" id="GG662374">
    <property type="protein sequence ID" value="EAS05313.2"/>
    <property type="molecule type" value="Genomic_DNA"/>
</dbReference>
<feature type="region of interest" description="Disordered" evidence="5">
    <location>
        <begin position="267"/>
        <end position="332"/>
    </location>
</feature>
<dbReference type="PANTHER" id="PTHR14155">
    <property type="entry name" value="RING FINGER DOMAIN-CONTAINING"/>
    <property type="match status" value="1"/>
</dbReference>
<dbReference type="InterPro" id="IPR001841">
    <property type="entry name" value="Znf_RING"/>
</dbReference>
<evidence type="ECO:0000313" key="9">
    <source>
        <dbReference type="Proteomes" id="UP000009168"/>
    </source>
</evidence>
<gene>
    <name evidence="8" type="ORF">TTHERM_01020810</name>
</gene>
<dbReference type="Proteomes" id="UP000009168">
    <property type="component" value="Unassembled WGS sequence"/>
</dbReference>
<evidence type="ECO:0000256" key="1">
    <source>
        <dbReference type="ARBA" id="ARBA00022723"/>
    </source>
</evidence>
<feature type="region of interest" description="Disordered" evidence="5">
    <location>
        <begin position="577"/>
        <end position="618"/>
    </location>
</feature>
<feature type="compositionally biased region" description="Low complexity" evidence="5">
    <location>
        <begin position="182"/>
        <end position="192"/>
    </location>
</feature>
<feature type="region of interest" description="Disordered" evidence="5">
    <location>
        <begin position="170"/>
        <end position="199"/>
    </location>
</feature>
<sequence length="618" mass="72437">MQPAYFNTIQGQINIMVQQTQNQPQYSGNSFIIATSVSVAILIILLVIVILCARRKRQLQKRRLQQQLSRNRQELQQNNPSSNIDQQLLQSLLNQNPMALLAQSVLMNLPQAVQKDDKKYFQDFDKCFPLMTLQQIQDYLKQENPNIKAEDINKECSICYCDFDEEKDEQEDQQQEKEKKQNQNQQQINSQEGQEKQQIKQQKKNLRILTYCNHFFHDQCIKDWLKKDKTCPHCRQKLSQQELNQIKNLLENKVIERTKRLIQNLQMHSQQKSEVQGNQITQNDQQNEQKSQNQPQQQINNEDKKELNQNNRKSSGHIQNKTDQSEQKLNKNVNGLQVDLNLNQKEKEMEINIPLKKLSNMNIVSNKSLSKKKKYSFQQLDSPIKKKSLSPLQKLKQKSSSQQGEDQVENFNLHNYQAVVLNKKDSQSPRKKNNTIGISPLIQSINNSNTSIVSERLQDSQMEQSIIIDEDVQKCQIYTQEDENSKNINPEDLQNINILEQIKEEEEEEKHQQELKGQFDVSFAIKDNPMHKDQYEIQNQYNQTDQFQFEQNTQLKISFSGITQEIKSQINSRLENLQPKNEKKSISKTLNQGLQKQPQSTLIEMKDLSVTNNKKDKQ</sequence>
<evidence type="ECO:0000256" key="4">
    <source>
        <dbReference type="PROSITE-ProRule" id="PRU00175"/>
    </source>
</evidence>
<feature type="transmembrane region" description="Helical" evidence="6">
    <location>
        <begin position="31"/>
        <end position="53"/>
    </location>
</feature>
<dbReference type="KEGG" id="tet:TTHERM_01020810"/>
<evidence type="ECO:0000256" key="2">
    <source>
        <dbReference type="ARBA" id="ARBA00022771"/>
    </source>
</evidence>
<dbReference type="OrthoDB" id="8062037at2759"/>
<keyword evidence="3" id="KW-0862">Zinc</keyword>
<protein>
    <submittedName>
        <fullName evidence="8">Zinc finger protein</fullName>
    </submittedName>
</protein>
<dbReference type="STRING" id="312017.Q24BY9"/>
<evidence type="ECO:0000259" key="7">
    <source>
        <dbReference type="PROSITE" id="PS50089"/>
    </source>
</evidence>
<feature type="domain" description="RING-type" evidence="7">
    <location>
        <begin position="156"/>
        <end position="235"/>
    </location>
</feature>
<dbReference type="SMART" id="SM00184">
    <property type="entry name" value="RING"/>
    <property type="match status" value="1"/>
</dbReference>
<name>Q24BY9_TETTS</name>
<keyword evidence="2 4" id="KW-0863">Zinc-finger</keyword>
<dbReference type="Pfam" id="PF13639">
    <property type="entry name" value="zf-RING_2"/>
    <property type="match status" value="1"/>
</dbReference>
<organism evidence="8 9">
    <name type="scientific">Tetrahymena thermophila (strain SB210)</name>
    <dbReference type="NCBI Taxonomy" id="312017"/>
    <lineage>
        <taxon>Eukaryota</taxon>
        <taxon>Sar</taxon>
        <taxon>Alveolata</taxon>
        <taxon>Ciliophora</taxon>
        <taxon>Intramacronucleata</taxon>
        <taxon>Oligohymenophorea</taxon>
        <taxon>Hymenostomatida</taxon>
        <taxon>Tetrahymenina</taxon>
        <taxon>Tetrahymenidae</taxon>
        <taxon>Tetrahymena</taxon>
    </lineage>
</organism>
<accession>Q24BY9</accession>
<dbReference type="HOGENOM" id="CLU_340825_0_0_1"/>
<dbReference type="PROSITE" id="PS50089">
    <property type="entry name" value="ZF_RING_2"/>
    <property type="match status" value="1"/>
</dbReference>
<reference evidence="9" key="1">
    <citation type="journal article" date="2006" name="PLoS Biol.">
        <title>Macronuclear genome sequence of the ciliate Tetrahymena thermophila, a model eukaryote.</title>
        <authorList>
            <person name="Eisen J.A."/>
            <person name="Coyne R.S."/>
            <person name="Wu M."/>
            <person name="Wu D."/>
            <person name="Thiagarajan M."/>
            <person name="Wortman J.R."/>
            <person name="Badger J.H."/>
            <person name="Ren Q."/>
            <person name="Amedeo P."/>
            <person name="Jones K.M."/>
            <person name="Tallon L.J."/>
            <person name="Delcher A.L."/>
            <person name="Salzberg S.L."/>
            <person name="Silva J.C."/>
            <person name="Haas B.J."/>
            <person name="Majoros W.H."/>
            <person name="Farzad M."/>
            <person name="Carlton J.M."/>
            <person name="Smith R.K. Jr."/>
            <person name="Garg J."/>
            <person name="Pearlman R.E."/>
            <person name="Karrer K.M."/>
            <person name="Sun L."/>
            <person name="Manning G."/>
            <person name="Elde N.C."/>
            <person name="Turkewitz A.P."/>
            <person name="Asai D.J."/>
            <person name="Wilkes D.E."/>
            <person name="Wang Y."/>
            <person name="Cai H."/>
            <person name="Collins K."/>
            <person name="Stewart B.A."/>
            <person name="Lee S.R."/>
            <person name="Wilamowska K."/>
            <person name="Weinberg Z."/>
            <person name="Ruzzo W.L."/>
            <person name="Wloga D."/>
            <person name="Gaertig J."/>
            <person name="Frankel J."/>
            <person name="Tsao C.-C."/>
            <person name="Gorovsky M.A."/>
            <person name="Keeling P.J."/>
            <person name="Waller R.F."/>
            <person name="Patron N.J."/>
            <person name="Cherry J.M."/>
            <person name="Stover N.A."/>
            <person name="Krieger C.J."/>
            <person name="del Toro C."/>
            <person name="Ryder H.F."/>
            <person name="Williamson S.C."/>
            <person name="Barbeau R.A."/>
            <person name="Hamilton E.P."/>
            <person name="Orias E."/>
        </authorList>
    </citation>
    <scope>NUCLEOTIDE SEQUENCE [LARGE SCALE GENOMIC DNA]</scope>
    <source>
        <strain evidence="9">SB210</strain>
    </source>
</reference>
<feature type="compositionally biased region" description="Polar residues" evidence="5">
    <location>
        <begin position="267"/>
        <end position="281"/>
    </location>
</feature>
<feature type="compositionally biased region" description="Polar residues" evidence="5">
    <location>
        <begin position="587"/>
        <end position="602"/>
    </location>
</feature>
<keyword evidence="1" id="KW-0479">Metal-binding</keyword>
<dbReference type="Gene3D" id="3.30.40.10">
    <property type="entry name" value="Zinc/RING finger domain, C3HC4 (zinc finger)"/>
    <property type="match status" value="1"/>
</dbReference>
<dbReference type="GeneID" id="7826277"/>
<keyword evidence="6" id="KW-0472">Membrane</keyword>
<evidence type="ECO:0000256" key="6">
    <source>
        <dbReference type="SAM" id="Phobius"/>
    </source>
</evidence>
<dbReference type="AlphaFoldDB" id="Q24BY9"/>